<sequence>MKILVLGGSGYVGAQICRKAVQKGLEVVSLSRHGPPKRFLDTIWAQQVEWKQADALSEEIYPPLLENCAGIVHSIGALFENNLNRFVSGSSSTTDGRSYSIINKDTAIVPMRKALESGDSKFFVFISAKSAPPMLSAYLNAKREAEVDILSNASDTFRPIIFRPGFIFHSSRTATIPISMALDAVFSINNFSREHFRLSIPGLESSTSLETLSDAVIEACLNPSVRGILDNDDMIQLVGRNST</sequence>
<dbReference type="InterPro" id="IPR001509">
    <property type="entry name" value="Epimerase_deHydtase"/>
</dbReference>
<organism evidence="2 3">
    <name type="scientific">Cardiosporidium cionae</name>
    <dbReference type="NCBI Taxonomy" id="476202"/>
    <lineage>
        <taxon>Eukaryota</taxon>
        <taxon>Sar</taxon>
        <taxon>Alveolata</taxon>
        <taxon>Apicomplexa</taxon>
        <taxon>Aconoidasida</taxon>
        <taxon>Nephromycida</taxon>
        <taxon>Cardiosporidium</taxon>
    </lineage>
</organism>
<dbReference type="Proteomes" id="UP000823046">
    <property type="component" value="Unassembled WGS sequence"/>
</dbReference>
<reference evidence="2 3" key="1">
    <citation type="journal article" date="2020" name="bioRxiv">
        <title>Metabolic contributions of an alphaproteobacterial endosymbiont in the apicomplexan Cardiosporidium cionae.</title>
        <authorList>
            <person name="Hunter E.S."/>
            <person name="Paight C.J."/>
            <person name="Lane C.E."/>
        </authorList>
    </citation>
    <scope>NUCLEOTIDE SEQUENCE [LARGE SCALE GENOMIC DNA]</scope>
    <source>
        <strain evidence="2">ESH_2018</strain>
    </source>
</reference>
<protein>
    <recommendedName>
        <fullName evidence="1">NAD-dependent epimerase/dehydratase domain-containing protein</fullName>
    </recommendedName>
</protein>
<dbReference type="InterPro" id="IPR036291">
    <property type="entry name" value="NAD(P)-bd_dom_sf"/>
</dbReference>
<name>A0ABQ7J8Q9_9APIC</name>
<dbReference type="InterPro" id="IPR051207">
    <property type="entry name" value="ComplexI_NDUFA9_subunit"/>
</dbReference>
<proteinExistence type="predicted"/>
<gene>
    <name evidence="2" type="ORF">IE077_003642</name>
</gene>
<dbReference type="SUPFAM" id="SSF51735">
    <property type="entry name" value="NAD(P)-binding Rossmann-fold domains"/>
    <property type="match status" value="1"/>
</dbReference>
<dbReference type="PANTHER" id="PTHR12126:SF16">
    <property type="entry name" value="MIOREX COMPLEX COMPONENT 2"/>
    <property type="match status" value="1"/>
</dbReference>
<dbReference type="Gene3D" id="3.40.50.720">
    <property type="entry name" value="NAD(P)-binding Rossmann-like Domain"/>
    <property type="match status" value="1"/>
</dbReference>
<feature type="domain" description="NAD-dependent epimerase/dehydratase" evidence="1">
    <location>
        <begin position="3"/>
        <end position="59"/>
    </location>
</feature>
<comment type="caution">
    <text evidence="2">The sequence shown here is derived from an EMBL/GenBank/DDBJ whole genome shotgun (WGS) entry which is preliminary data.</text>
</comment>
<dbReference type="PANTHER" id="PTHR12126">
    <property type="entry name" value="NADH-UBIQUINONE OXIDOREDUCTASE 39 KDA SUBUNIT-RELATED"/>
    <property type="match status" value="1"/>
</dbReference>
<evidence type="ECO:0000313" key="3">
    <source>
        <dbReference type="Proteomes" id="UP000823046"/>
    </source>
</evidence>
<accession>A0ABQ7J8Q9</accession>
<evidence type="ECO:0000259" key="1">
    <source>
        <dbReference type="Pfam" id="PF01370"/>
    </source>
</evidence>
<keyword evidence="3" id="KW-1185">Reference proteome</keyword>
<evidence type="ECO:0000313" key="2">
    <source>
        <dbReference type="EMBL" id="KAF8820045.1"/>
    </source>
</evidence>
<dbReference type="Pfam" id="PF01370">
    <property type="entry name" value="Epimerase"/>
    <property type="match status" value="1"/>
</dbReference>
<dbReference type="EMBL" id="JADAQX010000499">
    <property type="protein sequence ID" value="KAF8820045.1"/>
    <property type="molecule type" value="Genomic_DNA"/>
</dbReference>